<reference evidence="1 2" key="3">
    <citation type="journal article" date="2015" name="Genome Announc.">
        <title>Draft Genome Sequence of the Archiascomycetous Yeast Saitoella complicata.</title>
        <authorList>
            <person name="Yamauchi K."/>
            <person name="Kondo S."/>
            <person name="Hamamoto M."/>
            <person name="Takahashi Y."/>
            <person name="Ogura Y."/>
            <person name="Hayashi T."/>
            <person name="Nishida H."/>
        </authorList>
    </citation>
    <scope>NUCLEOTIDE SEQUENCE [LARGE SCALE GENOMIC DNA]</scope>
    <source>
        <strain evidence="1 2">NRRL Y-17804</strain>
    </source>
</reference>
<evidence type="ECO:0000313" key="1">
    <source>
        <dbReference type="EMBL" id="GAO48642.1"/>
    </source>
</evidence>
<dbReference type="Gene3D" id="3.40.50.450">
    <property type="match status" value="1"/>
</dbReference>
<dbReference type="Pfam" id="PF03641">
    <property type="entry name" value="Lysine_decarbox"/>
    <property type="match status" value="1"/>
</dbReference>
<dbReference type="AlphaFoldDB" id="A0A0E9NFJ9"/>
<dbReference type="NCBIfam" id="TIGR00730">
    <property type="entry name" value="Rossman fold protein, TIGR00730 family"/>
    <property type="match status" value="1"/>
</dbReference>
<gene>
    <name evidence="1" type="ORF">G7K_2812-t1</name>
</gene>
<dbReference type="STRING" id="698492.A0A0E9NFJ9"/>
<dbReference type="PANTHER" id="PTHR31223:SF70">
    <property type="entry name" value="LOG FAMILY PROTEIN YJL055W"/>
    <property type="match status" value="1"/>
</dbReference>
<dbReference type="InterPro" id="IPR005269">
    <property type="entry name" value="LOG"/>
</dbReference>
<evidence type="ECO:0000313" key="2">
    <source>
        <dbReference type="Proteomes" id="UP000033140"/>
    </source>
</evidence>
<keyword evidence="2" id="KW-1185">Reference proteome</keyword>
<dbReference type="PANTHER" id="PTHR31223">
    <property type="entry name" value="LOG FAMILY PROTEIN YJL055W"/>
    <property type="match status" value="1"/>
</dbReference>
<comment type="caution">
    <text evidence="1">The sequence shown here is derived from an EMBL/GenBank/DDBJ whole genome shotgun (WGS) entry which is preliminary data.</text>
</comment>
<sequence>MWGSWPTVEPDSPPTQPTHITTMTNALSGTSTPSSDAFTVCVYCGSGPGNLPIYTETATALGSLVAARGWSLVYGGGTTGLMGTVSSAVAAGGGFVHGVIPQALVTRETSGKPEEWHGKTTIVPDMHTRKRLMAMEAKAFIALPGGYGTMEELFEAITWSQLGIHSNPIVLLNINGFYDGIVSWIENAVEHGFVRENQRNCVVECKTVEEVVAAIEGWKVPEGRLKLSWQQEGECEFTNGHKKVEAEVNGNDLKARKMSVHDELMGEVLREKFEK</sequence>
<dbReference type="GO" id="GO:0016799">
    <property type="term" value="F:hydrolase activity, hydrolyzing N-glycosyl compounds"/>
    <property type="evidence" value="ECO:0007669"/>
    <property type="project" value="TreeGrafter"/>
</dbReference>
<dbReference type="Proteomes" id="UP000033140">
    <property type="component" value="Unassembled WGS sequence"/>
</dbReference>
<dbReference type="OMA" id="EPSQRHI"/>
<reference evidence="1 2" key="1">
    <citation type="journal article" date="2011" name="J. Gen. Appl. Microbiol.">
        <title>Draft genome sequencing of the enigmatic yeast Saitoella complicata.</title>
        <authorList>
            <person name="Nishida H."/>
            <person name="Hamamoto M."/>
            <person name="Sugiyama J."/>
        </authorList>
    </citation>
    <scope>NUCLEOTIDE SEQUENCE [LARGE SCALE GENOMIC DNA]</scope>
    <source>
        <strain evidence="1 2">NRRL Y-17804</strain>
    </source>
</reference>
<protein>
    <recommendedName>
        <fullName evidence="3">Cytokinin riboside 5'-monophosphate phosphoribohydrolase</fullName>
    </recommendedName>
</protein>
<reference evidence="1 2" key="2">
    <citation type="journal article" date="2014" name="J. Gen. Appl. Microbiol.">
        <title>The early diverging ascomycetous budding yeast Saitoella complicata has three histone deacetylases belonging to the Clr6, Hos2, and Rpd3 lineages.</title>
        <authorList>
            <person name="Nishida H."/>
            <person name="Matsumoto T."/>
            <person name="Kondo S."/>
            <person name="Hamamoto M."/>
            <person name="Yoshikawa H."/>
        </authorList>
    </citation>
    <scope>NUCLEOTIDE SEQUENCE [LARGE SCALE GENOMIC DNA]</scope>
    <source>
        <strain evidence="1 2">NRRL Y-17804</strain>
    </source>
</reference>
<dbReference type="GO" id="GO:0005829">
    <property type="term" value="C:cytosol"/>
    <property type="evidence" value="ECO:0007669"/>
    <property type="project" value="TreeGrafter"/>
</dbReference>
<accession>A0A0E9NFJ9</accession>
<dbReference type="GO" id="GO:0009691">
    <property type="term" value="P:cytokinin biosynthetic process"/>
    <property type="evidence" value="ECO:0007669"/>
    <property type="project" value="InterPro"/>
</dbReference>
<evidence type="ECO:0008006" key="3">
    <source>
        <dbReference type="Google" id="ProtNLM"/>
    </source>
</evidence>
<organism evidence="1 2">
    <name type="scientific">Saitoella complicata (strain BCRC 22490 / CBS 7301 / JCM 7358 / NBRC 10748 / NRRL Y-17804)</name>
    <dbReference type="NCBI Taxonomy" id="698492"/>
    <lineage>
        <taxon>Eukaryota</taxon>
        <taxon>Fungi</taxon>
        <taxon>Dikarya</taxon>
        <taxon>Ascomycota</taxon>
        <taxon>Taphrinomycotina</taxon>
        <taxon>Taphrinomycotina incertae sedis</taxon>
        <taxon>Saitoella</taxon>
    </lineage>
</organism>
<name>A0A0E9NFJ9_SAICN</name>
<dbReference type="InterPro" id="IPR031100">
    <property type="entry name" value="LOG_fam"/>
</dbReference>
<dbReference type="SUPFAM" id="SSF102405">
    <property type="entry name" value="MCP/YpsA-like"/>
    <property type="match status" value="1"/>
</dbReference>
<dbReference type="EMBL" id="BACD03000016">
    <property type="protein sequence ID" value="GAO48642.1"/>
    <property type="molecule type" value="Genomic_DNA"/>
</dbReference>
<proteinExistence type="predicted"/>